<dbReference type="GO" id="GO:0032259">
    <property type="term" value="P:methylation"/>
    <property type="evidence" value="ECO:0007669"/>
    <property type="project" value="UniProtKB-KW"/>
</dbReference>
<dbReference type="InterPro" id="IPR013216">
    <property type="entry name" value="Methyltransf_11"/>
</dbReference>
<dbReference type="OrthoDB" id="10061782at2759"/>
<dbReference type="PIRSF" id="PIRSF011491">
    <property type="entry name" value="Mtase_YbcY_prd"/>
    <property type="match status" value="1"/>
</dbReference>
<proteinExistence type="inferred from homology"/>
<protein>
    <recommendedName>
        <fullName evidence="3">Methyltransferase type 11 domain-containing protein</fullName>
    </recommendedName>
</protein>
<reference evidence="4" key="1">
    <citation type="submission" date="2021-07" db="EMBL/GenBank/DDBJ databases">
        <authorList>
            <person name="Branca A.L. A."/>
        </authorList>
    </citation>
    <scope>NUCLEOTIDE SEQUENCE</scope>
</reference>
<dbReference type="InterPro" id="IPR029063">
    <property type="entry name" value="SAM-dependent_MTases_sf"/>
</dbReference>
<evidence type="ECO:0000256" key="2">
    <source>
        <dbReference type="ARBA" id="ARBA00022603"/>
    </source>
</evidence>
<accession>A0A9W4HMG2</accession>
<feature type="domain" description="Methyltransferase type 11" evidence="3">
    <location>
        <begin position="57"/>
        <end position="153"/>
    </location>
</feature>
<evidence type="ECO:0000313" key="4">
    <source>
        <dbReference type="EMBL" id="CAG8089405.1"/>
    </source>
</evidence>
<comment type="similarity">
    <text evidence="1">Belongs to the methyltransferase superfamily.</text>
</comment>
<name>A0A9W4HMG2_PENOL</name>
<evidence type="ECO:0000256" key="1">
    <source>
        <dbReference type="ARBA" id="ARBA00008361"/>
    </source>
</evidence>
<dbReference type="Pfam" id="PF08241">
    <property type="entry name" value="Methyltransf_11"/>
    <property type="match status" value="1"/>
</dbReference>
<dbReference type="SUPFAM" id="SSF53335">
    <property type="entry name" value="S-adenosyl-L-methionine-dependent methyltransferases"/>
    <property type="match status" value="1"/>
</dbReference>
<evidence type="ECO:0000313" key="5">
    <source>
        <dbReference type="Proteomes" id="UP001153618"/>
    </source>
</evidence>
<gene>
    <name evidence="4" type="ORF">POLS_LOCUS4345</name>
</gene>
<evidence type="ECO:0000259" key="3">
    <source>
        <dbReference type="Pfam" id="PF08241"/>
    </source>
</evidence>
<comment type="caution">
    <text evidence="4">The sequence shown here is derived from an EMBL/GenBank/DDBJ whole genome shotgun (WGS) entry which is preliminary data.</text>
</comment>
<keyword evidence="2" id="KW-0489">Methyltransferase</keyword>
<keyword evidence="2" id="KW-0808">Transferase</keyword>
<organism evidence="4 5">
    <name type="scientific">Penicillium olsonii</name>
    <dbReference type="NCBI Taxonomy" id="99116"/>
    <lineage>
        <taxon>Eukaryota</taxon>
        <taxon>Fungi</taxon>
        <taxon>Dikarya</taxon>
        <taxon>Ascomycota</taxon>
        <taxon>Pezizomycotina</taxon>
        <taxon>Eurotiomycetes</taxon>
        <taxon>Eurotiomycetidae</taxon>
        <taxon>Eurotiales</taxon>
        <taxon>Aspergillaceae</taxon>
        <taxon>Penicillium</taxon>
    </lineage>
</organism>
<dbReference type="CDD" id="cd02440">
    <property type="entry name" value="AdoMet_MTases"/>
    <property type="match status" value="1"/>
</dbReference>
<dbReference type="Proteomes" id="UP001153618">
    <property type="component" value="Unassembled WGS sequence"/>
</dbReference>
<dbReference type="GO" id="GO:0008168">
    <property type="term" value="F:methyltransferase activity"/>
    <property type="evidence" value="ECO:0007669"/>
    <property type="project" value="UniProtKB-KW"/>
</dbReference>
<sequence>MLKPTSPGADGAWMYNRVMLAVYDIWVLGVVNTYAWHCPTKTMQLPFFKKHLSSRHLDIGPGTGYYLANAGIPATTSVSVLDLNPNCLEDAKAALARPDLPTFLADVLEPLPLEEKYGSISTFYLIHCLPGPLERKMVLYKNLKHHLEEDGVVYGTTILGTGVFNWFGKIIMHFLNKGRVFDNRGDGEVGIREALKKDYKVVKTEVVGNIMFFEASQPIFQ</sequence>
<dbReference type="InterPro" id="IPR016584">
    <property type="entry name" value="MeTrfase_VrtF"/>
</dbReference>
<dbReference type="Gene3D" id="3.40.50.150">
    <property type="entry name" value="Vaccinia Virus protein VP39"/>
    <property type="match status" value="1"/>
</dbReference>
<dbReference type="AlphaFoldDB" id="A0A9W4HMG2"/>
<keyword evidence="5" id="KW-1185">Reference proteome</keyword>
<dbReference type="EMBL" id="CAJVOS010000021">
    <property type="protein sequence ID" value="CAG8089405.1"/>
    <property type="molecule type" value="Genomic_DNA"/>
</dbReference>